<evidence type="ECO:0000256" key="8">
    <source>
        <dbReference type="ARBA" id="ARBA00022842"/>
    </source>
</evidence>
<proteinExistence type="predicted"/>
<dbReference type="GO" id="GO:0016740">
    <property type="term" value="F:transferase activity"/>
    <property type="evidence" value="ECO:0007669"/>
    <property type="project" value="UniProtKB-KW"/>
</dbReference>
<dbReference type="Pfam" id="PF02424">
    <property type="entry name" value="ApbE"/>
    <property type="match status" value="1"/>
</dbReference>
<dbReference type="EMBL" id="BAAALF010000003">
    <property type="protein sequence ID" value="GAA1217312.1"/>
    <property type="molecule type" value="Genomic_DNA"/>
</dbReference>
<dbReference type="Gene3D" id="3.10.520.10">
    <property type="entry name" value="ApbE-like domains"/>
    <property type="match status" value="2"/>
</dbReference>
<evidence type="ECO:0000313" key="13">
    <source>
        <dbReference type="Proteomes" id="UP001500037"/>
    </source>
</evidence>
<dbReference type="InterPro" id="IPR024932">
    <property type="entry name" value="ApbE"/>
</dbReference>
<keyword evidence="13" id="KW-1185">Reference proteome</keyword>
<evidence type="ECO:0000313" key="12">
    <source>
        <dbReference type="EMBL" id="GAA1217312.1"/>
    </source>
</evidence>
<accession>A0ABP4GCJ2</accession>
<evidence type="ECO:0000256" key="6">
    <source>
        <dbReference type="ARBA" id="ARBA00022723"/>
    </source>
</evidence>
<evidence type="ECO:0000256" key="11">
    <source>
        <dbReference type="SAM" id="MobiDB-lite"/>
    </source>
</evidence>
<dbReference type="RefSeq" id="WP_344438258.1">
    <property type="nucleotide sequence ID" value="NZ_BAAALF010000003.1"/>
</dbReference>
<comment type="cofactor">
    <cofactor evidence="1">
        <name>Mg(2+)</name>
        <dbReference type="ChEBI" id="CHEBI:18420"/>
    </cofactor>
</comment>
<protein>
    <recommendedName>
        <fullName evidence="3">FAD:protein FMN transferase</fullName>
        <ecNumber evidence="2">2.7.1.180</ecNumber>
    </recommendedName>
    <alternativeName>
        <fullName evidence="9">Flavin transferase</fullName>
    </alternativeName>
</protein>
<evidence type="ECO:0000256" key="3">
    <source>
        <dbReference type="ARBA" id="ARBA00016337"/>
    </source>
</evidence>
<dbReference type="PANTHER" id="PTHR30040">
    <property type="entry name" value="THIAMINE BIOSYNTHESIS LIPOPROTEIN APBE"/>
    <property type="match status" value="1"/>
</dbReference>
<keyword evidence="4" id="KW-0285">Flavoprotein</keyword>
<evidence type="ECO:0000256" key="2">
    <source>
        <dbReference type="ARBA" id="ARBA00011955"/>
    </source>
</evidence>
<dbReference type="Proteomes" id="UP001500037">
    <property type="component" value="Unassembled WGS sequence"/>
</dbReference>
<keyword evidence="8" id="KW-0460">Magnesium</keyword>
<evidence type="ECO:0000256" key="7">
    <source>
        <dbReference type="ARBA" id="ARBA00022827"/>
    </source>
</evidence>
<dbReference type="EC" id="2.7.1.180" evidence="2"/>
<gene>
    <name evidence="12" type="ORF">GCM10009665_03990</name>
</gene>
<feature type="region of interest" description="Disordered" evidence="11">
    <location>
        <begin position="118"/>
        <end position="149"/>
    </location>
</feature>
<organism evidence="12 13">
    <name type="scientific">Kitasatospora nipponensis</name>
    <dbReference type="NCBI Taxonomy" id="258049"/>
    <lineage>
        <taxon>Bacteria</taxon>
        <taxon>Bacillati</taxon>
        <taxon>Actinomycetota</taxon>
        <taxon>Actinomycetes</taxon>
        <taxon>Kitasatosporales</taxon>
        <taxon>Streptomycetaceae</taxon>
        <taxon>Kitasatospora</taxon>
    </lineage>
</organism>
<sequence length="270" mass="28105">MLRHAEPVMGTVVSFAVPGADPARRAAVLGPAIAELHRLDALLSPYLPRSELSRLARGELTVDRCDPLVGEALGHCAALATETDGWFTARPGGRLDPSGWVKGWALERASDLLTHAGHRDHSVTGGGDVQARGPAASDPAADGPVVDGPTAGARAWRIGVADPHRAGQVLAVLTAPDGEPFAVATSGTAERGAHILDPHTGRPAEGLRSLTVVGRRIARTDAYATAAFAMGPHRALAWLEARPGYEGLAVLPDGRRLGTPGLRRYLAARG</sequence>
<dbReference type="SUPFAM" id="SSF143631">
    <property type="entry name" value="ApbE-like"/>
    <property type="match status" value="1"/>
</dbReference>
<reference evidence="13" key="1">
    <citation type="journal article" date="2019" name="Int. J. Syst. Evol. Microbiol.">
        <title>The Global Catalogue of Microorganisms (GCM) 10K type strain sequencing project: providing services to taxonomists for standard genome sequencing and annotation.</title>
        <authorList>
            <consortium name="The Broad Institute Genomics Platform"/>
            <consortium name="The Broad Institute Genome Sequencing Center for Infectious Disease"/>
            <person name="Wu L."/>
            <person name="Ma J."/>
        </authorList>
    </citation>
    <scope>NUCLEOTIDE SEQUENCE [LARGE SCALE GENOMIC DNA]</scope>
    <source>
        <strain evidence="13">JCM 13004</strain>
    </source>
</reference>
<keyword evidence="6" id="KW-0479">Metal-binding</keyword>
<dbReference type="PANTHER" id="PTHR30040:SF2">
    <property type="entry name" value="FAD:PROTEIN FMN TRANSFERASE"/>
    <property type="match status" value="1"/>
</dbReference>
<evidence type="ECO:0000256" key="9">
    <source>
        <dbReference type="ARBA" id="ARBA00031306"/>
    </source>
</evidence>
<keyword evidence="5 12" id="KW-0808">Transferase</keyword>
<dbReference type="InterPro" id="IPR003374">
    <property type="entry name" value="ApbE-like_sf"/>
</dbReference>
<comment type="caution">
    <text evidence="12">The sequence shown here is derived from an EMBL/GenBank/DDBJ whole genome shotgun (WGS) entry which is preliminary data.</text>
</comment>
<keyword evidence="7" id="KW-0274">FAD</keyword>
<evidence type="ECO:0000256" key="1">
    <source>
        <dbReference type="ARBA" id="ARBA00001946"/>
    </source>
</evidence>
<comment type="catalytic activity">
    <reaction evidence="10">
        <text>L-threonyl-[protein] + FAD = FMN-L-threonyl-[protein] + AMP + H(+)</text>
        <dbReference type="Rhea" id="RHEA:36847"/>
        <dbReference type="Rhea" id="RHEA-COMP:11060"/>
        <dbReference type="Rhea" id="RHEA-COMP:11061"/>
        <dbReference type="ChEBI" id="CHEBI:15378"/>
        <dbReference type="ChEBI" id="CHEBI:30013"/>
        <dbReference type="ChEBI" id="CHEBI:57692"/>
        <dbReference type="ChEBI" id="CHEBI:74257"/>
        <dbReference type="ChEBI" id="CHEBI:456215"/>
        <dbReference type="EC" id="2.7.1.180"/>
    </reaction>
</comment>
<evidence type="ECO:0000256" key="10">
    <source>
        <dbReference type="ARBA" id="ARBA00048540"/>
    </source>
</evidence>
<name>A0ABP4GCJ2_9ACTN</name>
<evidence type="ECO:0000256" key="4">
    <source>
        <dbReference type="ARBA" id="ARBA00022630"/>
    </source>
</evidence>
<evidence type="ECO:0000256" key="5">
    <source>
        <dbReference type="ARBA" id="ARBA00022679"/>
    </source>
</evidence>
<feature type="compositionally biased region" description="Low complexity" evidence="11">
    <location>
        <begin position="131"/>
        <end position="147"/>
    </location>
</feature>